<dbReference type="EMBL" id="FXYF01000003">
    <property type="protein sequence ID" value="SMX38110.1"/>
    <property type="molecule type" value="Genomic_DNA"/>
</dbReference>
<dbReference type="PANTHER" id="PTHR11240">
    <property type="entry name" value="RIBONUCLEASE T2"/>
    <property type="match status" value="1"/>
</dbReference>
<organism evidence="4 5">
    <name type="scientific">Maliponia aquimaris</name>
    <dbReference type="NCBI Taxonomy" id="1673631"/>
    <lineage>
        <taxon>Bacteria</taxon>
        <taxon>Pseudomonadati</taxon>
        <taxon>Pseudomonadota</taxon>
        <taxon>Alphaproteobacteria</taxon>
        <taxon>Rhodobacterales</taxon>
        <taxon>Paracoccaceae</taxon>
        <taxon>Maliponia</taxon>
    </lineage>
</organism>
<evidence type="ECO:0000256" key="1">
    <source>
        <dbReference type="ARBA" id="ARBA00007469"/>
    </source>
</evidence>
<accession>A0A238K5C6</accession>
<evidence type="ECO:0000313" key="5">
    <source>
        <dbReference type="Proteomes" id="UP000207598"/>
    </source>
</evidence>
<dbReference type="PROSITE" id="PS00530">
    <property type="entry name" value="RNASE_T2_1"/>
    <property type="match status" value="1"/>
</dbReference>
<feature type="signal peptide" evidence="3">
    <location>
        <begin position="1"/>
        <end position="20"/>
    </location>
</feature>
<dbReference type="GO" id="GO:0003723">
    <property type="term" value="F:RNA binding"/>
    <property type="evidence" value="ECO:0007669"/>
    <property type="project" value="InterPro"/>
</dbReference>
<dbReference type="InterPro" id="IPR018188">
    <property type="entry name" value="RNase_T2_His_AS_1"/>
</dbReference>
<protein>
    <submittedName>
        <fullName evidence="4">Ribonuclease T2 family protein</fullName>
    </submittedName>
</protein>
<evidence type="ECO:0000256" key="3">
    <source>
        <dbReference type="SAM" id="SignalP"/>
    </source>
</evidence>
<comment type="similarity">
    <text evidence="1 2">Belongs to the RNase T2 family.</text>
</comment>
<proteinExistence type="inferred from homology"/>
<dbReference type="GO" id="GO:0033897">
    <property type="term" value="F:ribonuclease T2 activity"/>
    <property type="evidence" value="ECO:0007669"/>
    <property type="project" value="InterPro"/>
</dbReference>
<dbReference type="CDD" id="cd01062">
    <property type="entry name" value="RNase_T2_prok"/>
    <property type="match status" value="1"/>
</dbReference>
<dbReference type="InterPro" id="IPR036430">
    <property type="entry name" value="RNase_T2-like_sf"/>
</dbReference>
<keyword evidence="3" id="KW-0732">Signal</keyword>
<dbReference type="InterPro" id="IPR039378">
    <property type="entry name" value="RNase_T2_prok"/>
</dbReference>
<dbReference type="PANTHER" id="PTHR11240:SF22">
    <property type="entry name" value="RIBONUCLEASE T2"/>
    <property type="match status" value="1"/>
</dbReference>
<dbReference type="Proteomes" id="UP000207598">
    <property type="component" value="Unassembled WGS sequence"/>
</dbReference>
<dbReference type="AlphaFoldDB" id="A0A238K5C6"/>
<name>A0A238K5C6_9RHOB</name>
<dbReference type="PROSITE" id="PS00531">
    <property type="entry name" value="RNASE_T2_2"/>
    <property type="match status" value="1"/>
</dbReference>
<dbReference type="Pfam" id="PF00445">
    <property type="entry name" value="Ribonuclease_T2"/>
    <property type="match status" value="1"/>
</dbReference>
<keyword evidence="5" id="KW-1185">Reference proteome</keyword>
<feature type="chain" id="PRO_5012873098" evidence="3">
    <location>
        <begin position="21"/>
        <end position="211"/>
    </location>
</feature>
<dbReference type="SUPFAM" id="SSF55895">
    <property type="entry name" value="Ribonuclease Rh-like"/>
    <property type="match status" value="1"/>
</dbReference>
<dbReference type="InterPro" id="IPR033130">
    <property type="entry name" value="RNase_T2_His_AS_2"/>
</dbReference>
<dbReference type="RefSeq" id="WP_094020239.1">
    <property type="nucleotide sequence ID" value="NZ_FXYF01000003.1"/>
</dbReference>
<gene>
    <name evidence="4" type="ORF">MAA8898_01380</name>
</gene>
<dbReference type="InterPro" id="IPR001568">
    <property type="entry name" value="RNase_T2-like"/>
</dbReference>
<evidence type="ECO:0000313" key="4">
    <source>
        <dbReference type="EMBL" id="SMX38110.1"/>
    </source>
</evidence>
<reference evidence="4 5" key="1">
    <citation type="submission" date="2017-05" db="EMBL/GenBank/DDBJ databases">
        <authorList>
            <person name="Song R."/>
            <person name="Chenine A.L."/>
            <person name="Ruprecht R.M."/>
        </authorList>
    </citation>
    <scope>NUCLEOTIDE SEQUENCE [LARGE SCALE GENOMIC DNA]</scope>
    <source>
        <strain evidence="4 5">CECT 8898</strain>
    </source>
</reference>
<dbReference type="Gene3D" id="3.90.730.10">
    <property type="entry name" value="Ribonuclease T2-like"/>
    <property type="match status" value="1"/>
</dbReference>
<dbReference type="OrthoDB" id="4720638at2"/>
<evidence type="ECO:0000256" key="2">
    <source>
        <dbReference type="RuleBase" id="RU004328"/>
    </source>
</evidence>
<sequence length="211" mass="23327">MRALYGLALALALSGSLARADGEQAGVFDYYVLSLSWSPNWCAREGDAREAEQCATDAGWILHGLWPQYHRGWPAFCPTAERAPTRRMTGEMADIMGSGGLAWHQWRKHGVCSGLSAADYFALSREAYGRITRPEVLRRLDKPVTLPAALIEKAFLEANPGMAPDMITITCTDGHIQEARICLSRDLDPVPCGRDVVRDCTMTDARFEPVR</sequence>
<dbReference type="GO" id="GO:0006401">
    <property type="term" value="P:RNA catabolic process"/>
    <property type="evidence" value="ECO:0007669"/>
    <property type="project" value="UniProtKB-ARBA"/>
</dbReference>